<keyword evidence="2" id="KW-1185">Reference proteome</keyword>
<protein>
    <submittedName>
        <fullName evidence="1">Uncharacterized protein</fullName>
    </submittedName>
</protein>
<evidence type="ECO:0000313" key="2">
    <source>
        <dbReference type="Proteomes" id="UP000494115"/>
    </source>
</evidence>
<accession>A0A6S7BP74</accession>
<dbReference type="EMBL" id="CADIKM010000027">
    <property type="protein sequence ID" value="CAB3797948.1"/>
    <property type="molecule type" value="Genomic_DNA"/>
</dbReference>
<name>A0A6S7BP74_9BURK</name>
<organism evidence="1 2">
    <name type="scientific">Pararobbsia alpina</name>
    <dbReference type="NCBI Taxonomy" id="621374"/>
    <lineage>
        <taxon>Bacteria</taxon>
        <taxon>Pseudomonadati</taxon>
        <taxon>Pseudomonadota</taxon>
        <taxon>Betaproteobacteria</taxon>
        <taxon>Burkholderiales</taxon>
        <taxon>Burkholderiaceae</taxon>
        <taxon>Pararobbsia</taxon>
    </lineage>
</organism>
<reference evidence="1 2" key="1">
    <citation type="submission" date="2020-04" db="EMBL/GenBank/DDBJ databases">
        <authorList>
            <person name="De Canck E."/>
        </authorList>
    </citation>
    <scope>NUCLEOTIDE SEQUENCE [LARGE SCALE GENOMIC DNA]</scope>
    <source>
        <strain evidence="1 2">LMG 28138</strain>
    </source>
</reference>
<dbReference type="AlphaFoldDB" id="A0A6S7BP74"/>
<evidence type="ECO:0000313" key="1">
    <source>
        <dbReference type="EMBL" id="CAB3797948.1"/>
    </source>
</evidence>
<dbReference type="Proteomes" id="UP000494115">
    <property type="component" value="Unassembled WGS sequence"/>
</dbReference>
<sequence>MRDLANRLGPVPPIEFLGAVIPVCNHIVHVANENGVASEIEEPSLFALCIPESADLSDQYGDDQ</sequence>
<proteinExistence type="predicted"/>
<gene>
    <name evidence="1" type="ORF">LMG28138_04352</name>
</gene>